<organism evidence="3 4">
    <name type="scientific">Brachybacterium huguangmaarense</name>
    <dbReference type="NCBI Taxonomy" id="1652028"/>
    <lineage>
        <taxon>Bacteria</taxon>
        <taxon>Bacillati</taxon>
        <taxon>Actinomycetota</taxon>
        <taxon>Actinomycetes</taxon>
        <taxon>Micrococcales</taxon>
        <taxon>Dermabacteraceae</taxon>
        <taxon>Brachybacterium</taxon>
    </lineage>
</organism>
<proteinExistence type="predicted"/>
<evidence type="ECO:0000259" key="2">
    <source>
        <dbReference type="Pfam" id="PF00248"/>
    </source>
</evidence>
<dbReference type="EMBL" id="CP107020">
    <property type="protein sequence ID" value="UYG16866.1"/>
    <property type="molecule type" value="Genomic_DNA"/>
</dbReference>
<dbReference type="Proteomes" id="UP001164305">
    <property type="component" value="Chromosome"/>
</dbReference>
<dbReference type="InterPro" id="IPR050523">
    <property type="entry name" value="AKR_Detox_Biosynth"/>
</dbReference>
<evidence type="ECO:0000313" key="4">
    <source>
        <dbReference type="Proteomes" id="UP001164305"/>
    </source>
</evidence>
<protein>
    <submittedName>
        <fullName evidence="3">Aldo/keto reductase</fullName>
    </submittedName>
</protein>
<sequence length="304" mass="32744">MTTSSALGGTVPINGRDVPRIGYGMGRASHAADTPDAYDCSLAALRQAVDGGIRLFDTAQFYDDGRANRLLREAVGRHRDDVVYATKVGARPVTGGPVPMTAAQRPPELREAVEENLRTLGTDRLDVVYMRRMDFLPGIVVEEGEQRVPLADQLAELVALRDEGKVLGIGLSHVTLEQLREALPVGLAAVSNIHSLLVRRHEDLLRLCVESSIAWIPYFPPGGGYSFDPLPRTVDDPVVREIAEETDATPAQVGAAWMLGHAPGTVMISGTVTPSHLDENIAAGDLVLTADQRERLDARADDAS</sequence>
<keyword evidence="1" id="KW-0560">Oxidoreductase</keyword>
<dbReference type="InterPro" id="IPR020471">
    <property type="entry name" value="AKR"/>
</dbReference>
<dbReference type="Gene3D" id="3.20.20.100">
    <property type="entry name" value="NADP-dependent oxidoreductase domain"/>
    <property type="match status" value="1"/>
</dbReference>
<dbReference type="PANTHER" id="PTHR43364:SF4">
    <property type="entry name" value="NAD(P)-LINKED OXIDOREDUCTASE SUPERFAMILY PROTEIN"/>
    <property type="match status" value="1"/>
</dbReference>
<keyword evidence="4" id="KW-1185">Reference proteome</keyword>
<dbReference type="PANTHER" id="PTHR43364">
    <property type="entry name" value="NADH-SPECIFIC METHYLGLYOXAL REDUCTASE-RELATED"/>
    <property type="match status" value="1"/>
</dbReference>
<dbReference type="RefSeq" id="WP_263594079.1">
    <property type="nucleotide sequence ID" value="NZ_CP107020.1"/>
</dbReference>
<dbReference type="InterPro" id="IPR036812">
    <property type="entry name" value="NAD(P)_OxRdtase_dom_sf"/>
</dbReference>
<feature type="domain" description="NADP-dependent oxidoreductase" evidence="2">
    <location>
        <begin position="20"/>
        <end position="298"/>
    </location>
</feature>
<gene>
    <name evidence="3" type="ORF">BRM3_00005</name>
</gene>
<dbReference type="SUPFAM" id="SSF51430">
    <property type="entry name" value="NAD(P)-linked oxidoreductase"/>
    <property type="match status" value="1"/>
</dbReference>
<dbReference type="CDD" id="cd19088">
    <property type="entry name" value="AKR_AKR13B1"/>
    <property type="match status" value="1"/>
</dbReference>
<dbReference type="Pfam" id="PF00248">
    <property type="entry name" value="Aldo_ket_red"/>
    <property type="match status" value="1"/>
</dbReference>
<dbReference type="InterPro" id="IPR023210">
    <property type="entry name" value="NADP_OxRdtase_dom"/>
</dbReference>
<evidence type="ECO:0000256" key="1">
    <source>
        <dbReference type="ARBA" id="ARBA00023002"/>
    </source>
</evidence>
<dbReference type="PRINTS" id="PR00069">
    <property type="entry name" value="ALDKETRDTASE"/>
</dbReference>
<reference evidence="3" key="1">
    <citation type="submission" date="2022-10" db="EMBL/GenBank/DDBJ databases">
        <title>Whole-Genome Sequencing of Brachybacterium huguangmaarense BRM-3, Isolated from Betula schmidtii.</title>
        <authorList>
            <person name="Haam D."/>
        </authorList>
    </citation>
    <scope>NUCLEOTIDE SEQUENCE</scope>
    <source>
        <strain evidence="3">BRM-3</strain>
    </source>
</reference>
<evidence type="ECO:0000313" key="3">
    <source>
        <dbReference type="EMBL" id="UYG16866.1"/>
    </source>
</evidence>
<accession>A0ABY6G0Z8</accession>
<name>A0ABY6G0Z8_9MICO</name>